<sequence length="62" mass="7252">MSKGYFHDYKGSNTQYLLYPVEEVAKSYWPTCEENNEFGKEFNSHLCILDNISLVNDILLET</sequence>
<proteinExistence type="predicted"/>
<accession>A0A9N9GBN1</accession>
<keyword evidence="2" id="KW-1185">Reference proteome</keyword>
<name>A0A9N9GBN1_9GLOM</name>
<dbReference type="AlphaFoldDB" id="A0A9N9GBN1"/>
<reference evidence="1" key="1">
    <citation type="submission" date="2021-06" db="EMBL/GenBank/DDBJ databases">
        <authorList>
            <person name="Kallberg Y."/>
            <person name="Tangrot J."/>
            <person name="Rosling A."/>
        </authorList>
    </citation>
    <scope>NUCLEOTIDE SEQUENCE</scope>
    <source>
        <strain evidence="1">MA453B</strain>
    </source>
</reference>
<dbReference type="Proteomes" id="UP000789405">
    <property type="component" value="Unassembled WGS sequence"/>
</dbReference>
<organism evidence="1 2">
    <name type="scientific">Dentiscutata erythropus</name>
    <dbReference type="NCBI Taxonomy" id="1348616"/>
    <lineage>
        <taxon>Eukaryota</taxon>
        <taxon>Fungi</taxon>
        <taxon>Fungi incertae sedis</taxon>
        <taxon>Mucoromycota</taxon>
        <taxon>Glomeromycotina</taxon>
        <taxon>Glomeromycetes</taxon>
        <taxon>Diversisporales</taxon>
        <taxon>Gigasporaceae</taxon>
        <taxon>Dentiscutata</taxon>
    </lineage>
</organism>
<protein>
    <submittedName>
        <fullName evidence="1">23383_t:CDS:1</fullName>
    </submittedName>
</protein>
<evidence type="ECO:0000313" key="1">
    <source>
        <dbReference type="EMBL" id="CAG8591081.1"/>
    </source>
</evidence>
<dbReference type="EMBL" id="CAJVPY010003409">
    <property type="protein sequence ID" value="CAG8591081.1"/>
    <property type="molecule type" value="Genomic_DNA"/>
</dbReference>
<comment type="caution">
    <text evidence="1">The sequence shown here is derived from an EMBL/GenBank/DDBJ whole genome shotgun (WGS) entry which is preliminary data.</text>
</comment>
<evidence type="ECO:0000313" key="2">
    <source>
        <dbReference type="Proteomes" id="UP000789405"/>
    </source>
</evidence>
<gene>
    <name evidence="1" type="ORF">DERYTH_LOCUS7165</name>
</gene>